<dbReference type="SMART" id="SM00257">
    <property type="entry name" value="LysM"/>
    <property type="match status" value="1"/>
</dbReference>
<protein>
    <submittedName>
        <fullName evidence="4">LysM peptidoglycan-binding domain-containing protein</fullName>
    </submittedName>
</protein>
<dbReference type="InterPro" id="IPR036779">
    <property type="entry name" value="LysM_dom_sf"/>
</dbReference>
<keyword evidence="2" id="KW-0812">Transmembrane</keyword>
<evidence type="ECO:0000256" key="1">
    <source>
        <dbReference type="SAM" id="MobiDB-lite"/>
    </source>
</evidence>
<keyword evidence="5" id="KW-1185">Reference proteome</keyword>
<proteinExistence type="predicted"/>
<feature type="compositionally biased region" description="Acidic residues" evidence="1">
    <location>
        <begin position="101"/>
        <end position="124"/>
    </location>
</feature>
<feature type="compositionally biased region" description="Basic and acidic residues" evidence="1">
    <location>
        <begin position="150"/>
        <end position="160"/>
    </location>
</feature>
<dbReference type="Proteomes" id="UP001595817">
    <property type="component" value="Unassembled WGS sequence"/>
</dbReference>
<dbReference type="CDD" id="cd00118">
    <property type="entry name" value="LysM"/>
    <property type="match status" value="1"/>
</dbReference>
<feature type="compositionally biased region" description="Basic and acidic residues" evidence="1">
    <location>
        <begin position="14"/>
        <end position="27"/>
    </location>
</feature>
<dbReference type="RefSeq" id="WP_378155436.1">
    <property type="nucleotide sequence ID" value="NZ_JBHSEC010000019.1"/>
</dbReference>
<name>A0ABV8X4Y5_9LACT</name>
<dbReference type="InterPro" id="IPR018392">
    <property type="entry name" value="LysM"/>
</dbReference>
<dbReference type="SUPFAM" id="SSF54106">
    <property type="entry name" value="LysM domain"/>
    <property type="match status" value="1"/>
</dbReference>
<dbReference type="EMBL" id="JBHSEC010000019">
    <property type="protein sequence ID" value="MFC4410986.1"/>
    <property type="molecule type" value="Genomic_DNA"/>
</dbReference>
<feature type="domain" description="LysM" evidence="3">
    <location>
        <begin position="158"/>
        <end position="204"/>
    </location>
</feature>
<feature type="transmembrane region" description="Helical" evidence="2">
    <location>
        <begin position="53"/>
        <end position="76"/>
    </location>
</feature>
<evidence type="ECO:0000313" key="5">
    <source>
        <dbReference type="Proteomes" id="UP001595817"/>
    </source>
</evidence>
<reference evidence="5" key="1">
    <citation type="journal article" date="2019" name="Int. J. Syst. Evol. Microbiol.">
        <title>The Global Catalogue of Microorganisms (GCM) 10K type strain sequencing project: providing services to taxonomists for standard genome sequencing and annotation.</title>
        <authorList>
            <consortium name="The Broad Institute Genomics Platform"/>
            <consortium name="The Broad Institute Genome Sequencing Center for Infectious Disease"/>
            <person name="Wu L."/>
            <person name="Ma J."/>
        </authorList>
    </citation>
    <scope>NUCLEOTIDE SEQUENCE [LARGE SCALE GENOMIC DNA]</scope>
    <source>
        <strain evidence="5">CCUG 59778</strain>
    </source>
</reference>
<keyword evidence="2" id="KW-1133">Transmembrane helix</keyword>
<keyword evidence="2" id="KW-0472">Membrane</keyword>
<evidence type="ECO:0000259" key="3">
    <source>
        <dbReference type="PROSITE" id="PS51782"/>
    </source>
</evidence>
<feature type="region of interest" description="Disordered" evidence="1">
    <location>
        <begin position="14"/>
        <end position="48"/>
    </location>
</feature>
<evidence type="ECO:0000313" key="4">
    <source>
        <dbReference type="EMBL" id="MFC4410986.1"/>
    </source>
</evidence>
<accession>A0ABV8X4Y5</accession>
<feature type="compositionally biased region" description="Acidic residues" evidence="1">
    <location>
        <begin position="136"/>
        <end position="149"/>
    </location>
</feature>
<gene>
    <name evidence="4" type="ORF">ACFOZY_11205</name>
</gene>
<evidence type="ECO:0000256" key="2">
    <source>
        <dbReference type="SAM" id="Phobius"/>
    </source>
</evidence>
<feature type="compositionally biased region" description="Basic residues" evidence="1">
    <location>
        <begin position="28"/>
        <end position="48"/>
    </location>
</feature>
<dbReference type="Gene3D" id="3.10.350.10">
    <property type="entry name" value="LysM domain"/>
    <property type="match status" value="1"/>
</dbReference>
<dbReference type="PROSITE" id="PS51782">
    <property type="entry name" value="LYSM"/>
    <property type="match status" value="1"/>
</dbReference>
<comment type="caution">
    <text evidence="4">The sequence shown here is derived from an EMBL/GenBank/DDBJ whole genome shotgun (WGS) entry which is preliminary data.</text>
</comment>
<organism evidence="4 5">
    <name type="scientific">Chungangia koreensis</name>
    <dbReference type="NCBI Taxonomy" id="752657"/>
    <lineage>
        <taxon>Bacteria</taxon>
        <taxon>Bacillati</taxon>
        <taxon>Bacillota</taxon>
        <taxon>Bacilli</taxon>
        <taxon>Lactobacillales</taxon>
        <taxon>Chungangia</taxon>
    </lineage>
</organism>
<dbReference type="Pfam" id="PF01476">
    <property type="entry name" value="LysM"/>
    <property type="match status" value="1"/>
</dbReference>
<feature type="region of interest" description="Disordered" evidence="1">
    <location>
        <begin position="95"/>
        <end position="160"/>
    </location>
</feature>
<sequence>MKPDDYLEKIEQHRQEIHVDKNGEDRVRSRRELHRNGRKNGKGKTPKKKTSKLLTTMFGIFILIPVGFLIYVVAFYEPQMPETALKDNQFKMEVNTPDQDSASDSDEVDPPSDENENIDAEQPETDSTTVPAQPEENVDPAPVEDEPEKTEETDAEERTHVVAPGETLFRIAMNYYGSPDGVETIKSANGLSSNEISAGQTLRIP</sequence>